<evidence type="ECO:0000313" key="2">
    <source>
        <dbReference type="EMBL" id="CAB1431388.1"/>
    </source>
</evidence>
<comment type="caution">
    <text evidence="2">The sequence shown here is derived from an EMBL/GenBank/DDBJ whole genome shotgun (WGS) entry which is preliminary data.</text>
</comment>
<dbReference type="AlphaFoldDB" id="A0A9N7YMV2"/>
<feature type="compositionally biased region" description="Polar residues" evidence="1">
    <location>
        <begin position="19"/>
        <end position="28"/>
    </location>
</feature>
<feature type="compositionally biased region" description="Basic and acidic residues" evidence="1">
    <location>
        <begin position="44"/>
        <end position="54"/>
    </location>
</feature>
<proteinExistence type="predicted"/>
<dbReference type="Proteomes" id="UP001153269">
    <property type="component" value="Unassembled WGS sequence"/>
</dbReference>
<name>A0A9N7YMV2_PLEPL</name>
<accession>A0A9N7YMV2</accession>
<feature type="compositionally biased region" description="Basic residues" evidence="1">
    <location>
        <begin position="1"/>
        <end position="14"/>
    </location>
</feature>
<keyword evidence="3" id="KW-1185">Reference proteome</keyword>
<reference evidence="2" key="1">
    <citation type="submission" date="2020-03" db="EMBL/GenBank/DDBJ databases">
        <authorList>
            <person name="Weist P."/>
        </authorList>
    </citation>
    <scope>NUCLEOTIDE SEQUENCE</scope>
</reference>
<feature type="region of interest" description="Disordered" evidence="1">
    <location>
        <begin position="1"/>
        <end position="100"/>
    </location>
</feature>
<feature type="compositionally biased region" description="Basic and acidic residues" evidence="1">
    <location>
        <begin position="86"/>
        <end position="100"/>
    </location>
</feature>
<gene>
    <name evidence="2" type="ORF">PLEPLA_LOCUS19444</name>
</gene>
<sequence length="122" mass="14081">MSKLEKKRRGRRQPFPRSCPNSATQSQADAGKRAVGMKVTAGTPRERGYREESRKIKRGRRRDRGERQEWESEGGCGREASPSQRNEMRGLEEERERERWGPLDSALTHWQGFISLRGLAVL</sequence>
<evidence type="ECO:0000313" key="3">
    <source>
        <dbReference type="Proteomes" id="UP001153269"/>
    </source>
</evidence>
<organism evidence="2 3">
    <name type="scientific">Pleuronectes platessa</name>
    <name type="common">European plaice</name>
    <dbReference type="NCBI Taxonomy" id="8262"/>
    <lineage>
        <taxon>Eukaryota</taxon>
        <taxon>Metazoa</taxon>
        <taxon>Chordata</taxon>
        <taxon>Craniata</taxon>
        <taxon>Vertebrata</taxon>
        <taxon>Euteleostomi</taxon>
        <taxon>Actinopterygii</taxon>
        <taxon>Neopterygii</taxon>
        <taxon>Teleostei</taxon>
        <taxon>Neoteleostei</taxon>
        <taxon>Acanthomorphata</taxon>
        <taxon>Carangaria</taxon>
        <taxon>Pleuronectiformes</taxon>
        <taxon>Pleuronectoidei</taxon>
        <taxon>Pleuronectidae</taxon>
        <taxon>Pleuronectes</taxon>
    </lineage>
</organism>
<evidence type="ECO:0000256" key="1">
    <source>
        <dbReference type="SAM" id="MobiDB-lite"/>
    </source>
</evidence>
<protein>
    <submittedName>
        <fullName evidence="2">Uncharacterized protein</fullName>
    </submittedName>
</protein>
<dbReference type="EMBL" id="CADEAL010001335">
    <property type="protein sequence ID" value="CAB1431388.1"/>
    <property type="molecule type" value="Genomic_DNA"/>
</dbReference>